<keyword evidence="4" id="KW-0964">Secreted</keyword>
<proteinExistence type="inferred from homology"/>
<evidence type="ECO:0000313" key="6">
    <source>
        <dbReference type="EMBL" id="KJY82860.1"/>
    </source>
</evidence>
<dbReference type="Pfam" id="PF12849">
    <property type="entry name" value="PBP_like_2"/>
    <property type="match status" value="1"/>
</dbReference>
<dbReference type="GO" id="GO:0042301">
    <property type="term" value="F:phosphate ion binding"/>
    <property type="evidence" value="ECO:0007669"/>
    <property type="project" value="UniProtKB-UniRule"/>
</dbReference>
<dbReference type="Gene3D" id="3.40.190.10">
    <property type="entry name" value="Periplasmic binding protein-like II"/>
    <property type="match status" value="2"/>
</dbReference>
<dbReference type="GO" id="GO:0042597">
    <property type="term" value="C:periplasmic space"/>
    <property type="evidence" value="ECO:0007669"/>
    <property type="project" value="UniProtKB-SubCell"/>
</dbReference>
<dbReference type="EMBL" id="JXXV01000018">
    <property type="protein sequence ID" value="KJY82860.1"/>
    <property type="molecule type" value="Genomic_DNA"/>
</dbReference>
<dbReference type="InterPro" id="IPR024370">
    <property type="entry name" value="PBP_domain"/>
</dbReference>
<accession>A0A0F4NIA0</accession>
<dbReference type="AlphaFoldDB" id="A0A0F4NIA0"/>
<comment type="subcellular location">
    <subcellularLocation>
        <location evidence="4">Periplasm</location>
    </subcellularLocation>
    <subcellularLocation>
        <location evidence="4">Secreted</location>
    </subcellularLocation>
</comment>
<dbReference type="NCBIfam" id="TIGR02136">
    <property type="entry name" value="ptsS_2"/>
    <property type="match status" value="1"/>
</dbReference>
<dbReference type="PATRIC" id="fig|579748.3.peg.2408"/>
<evidence type="ECO:0000256" key="1">
    <source>
        <dbReference type="ARBA" id="ARBA00008725"/>
    </source>
</evidence>
<dbReference type="PANTHER" id="PTHR30570">
    <property type="entry name" value="PERIPLASMIC PHOSPHATE BINDING COMPONENT OF PHOSPHATE ABC TRANSPORTER"/>
    <property type="match status" value="1"/>
</dbReference>
<organism evidence="6 7">
    <name type="scientific">Vibrio galatheae</name>
    <dbReference type="NCBI Taxonomy" id="579748"/>
    <lineage>
        <taxon>Bacteria</taxon>
        <taxon>Pseudomonadati</taxon>
        <taxon>Pseudomonadota</taxon>
        <taxon>Gammaproteobacteria</taxon>
        <taxon>Vibrionales</taxon>
        <taxon>Vibrionaceae</taxon>
        <taxon>Vibrio</taxon>
    </lineage>
</organism>
<dbReference type="InterPro" id="IPR050811">
    <property type="entry name" value="Phosphate_ABC_transporter"/>
</dbReference>
<name>A0A0F4NIA0_9VIBR</name>
<dbReference type="CDD" id="cd13653">
    <property type="entry name" value="PBP2_phosphate_like_1"/>
    <property type="match status" value="1"/>
</dbReference>
<comment type="similarity">
    <text evidence="1 4">Belongs to the PstS family.</text>
</comment>
<dbReference type="InterPro" id="IPR011862">
    <property type="entry name" value="Phos-bd"/>
</dbReference>
<evidence type="ECO:0000256" key="2">
    <source>
        <dbReference type="ARBA" id="ARBA00022448"/>
    </source>
</evidence>
<sequence>MKKTVIGAIALLGAMAVTSVSAKETISAVGSSSVTPLMEVFSETYMKSNSNVFIEVQGPGSSAGVKAAKNGSADLGMSSRNLKASEKEPSLKEEVIARDGIAVVVNPKNKLSGLTGEQVTAIYKGEITNWKDVGGADKPIVAITRDTASGTRGAFEDIMSLKKKVSGKKVSAISQRAQVANGNGALKTMVASNPYAIGYISLGTVDSSVNALAIDGTAASVDNVKNGSYKVARPFLVLYKEGKPSAETKKFLDWMLTPEAQALVDQKGYISVN</sequence>
<dbReference type="GO" id="GO:0007155">
    <property type="term" value="P:cell adhesion"/>
    <property type="evidence" value="ECO:0007669"/>
    <property type="project" value="UniProtKB-UniRule"/>
</dbReference>
<comment type="caution">
    <text evidence="6">The sequence shown here is derived from an EMBL/GenBank/DDBJ whole genome shotgun (WGS) entry which is preliminary data.</text>
</comment>
<dbReference type="SUPFAM" id="SSF53850">
    <property type="entry name" value="Periplasmic binding protein-like II"/>
    <property type="match status" value="1"/>
</dbReference>
<gene>
    <name evidence="6" type="ORF">TW81_11670</name>
</gene>
<keyword evidence="4" id="KW-0592">Phosphate transport</keyword>
<evidence type="ECO:0000256" key="4">
    <source>
        <dbReference type="RuleBase" id="RU367119"/>
    </source>
</evidence>
<dbReference type="GO" id="GO:0006817">
    <property type="term" value="P:phosphate ion transport"/>
    <property type="evidence" value="ECO:0007669"/>
    <property type="project" value="UniProtKB-UniRule"/>
</dbReference>
<dbReference type="OrthoDB" id="9790048at2"/>
<feature type="signal peptide" evidence="4">
    <location>
        <begin position="1"/>
        <end position="22"/>
    </location>
</feature>
<keyword evidence="7" id="KW-1185">Reference proteome</keyword>
<evidence type="ECO:0000256" key="3">
    <source>
        <dbReference type="ARBA" id="ARBA00022729"/>
    </source>
</evidence>
<evidence type="ECO:0000259" key="5">
    <source>
        <dbReference type="Pfam" id="PF12849"/>
    </source>
</evidence>
<comment type="function">
    <text evidence="4">Involved in the system for phosphate transport across the cytoplasmic membrane.</text>
</comment>
<protein>
    <recommendedName>
        <fullName evidence="4">Phosphate-binding protein</fullName>
    </recommendedName>
</protein>
<feature type="chain" id="PRO_5027150907" description="Phosphate-binding protein" evidence="4">
    <location>
        <begin position="23"/>
        <end position="273"/>
    </location>
</feature>
<keyword evidence="4" id="KW-0574">Periplasm</keyword>
<dbReference type="PANTHER" id="PTHR30570:SF1">
    <property type="entry name" value="PHOSPHATE-BINDING PROTEIN PSTS"/>
    <property type="match status" value="1"/>
</dbReference>
<reference evidence="6 7" key="1">
    <citation type="journal article" date="2015" name="BMC Genomics">
        <title>Genome mining reveals unlocked bioactive potential of marine Gram-negative bacteria.</title>
        <authorList>
            <person name="Machado H."/>
            <person name="Sonnenschein E.C."/>
            <person name="Melchiorsen J."/>
            <person name="Gram L."/>
        </authorList>
    </citation>
    <scope>NUCLEOTIDE SEQUENCE [LARGE SCALE GENOMIC DNA]</scope>
    <source>
        <strain evidence="6 7">S2757</strain>
    </source>
</reference>
<keyword evidence="3 4" id="KW-0732">Signal</keyword>
<dbReference type="RefSeq" id="WP_045955885.1">
    <property type="nucleotide sequence ID" value="NZ_JXXV01000018.1"/>
</dbReference>
<dbReference type="GO" id="GO:0005576">
    <property type="term" value="C:extracellular region"/>
    <property type="evidence" value="ECO:0007669"/>
    <property type="project" value="UniProtKB-SubCell"/>
</dbReference>
<feature type="domain" description="PBP" evidence="5">
    <location>
        <begin position="22"/>
        <end position="259"/>
    </location>
</feature>
<dbReference type="Proteomes" id="UP000033673">
    <property type="component" value="Unassembled WGS sequence"/>
</dbReference>
<keyword evidence="2 4" id="KW-0813">Transport</keyword>
<evidence type="ECO:0000313" key="7">
    <source>
        <dbReference type="Proteomes" id="UP000033673"/>
    </source>
</evidence>
<dbReference type="STRING" id="579748.TW81_11670"/>